<comment type="caution">
    <text evidence="2">The sequence shown here is derived from an EMBL/GenBank/DDBJ whole genome shotgun (WGS) entry which is preliminary data.</text>
</comment>
<proteinExistence type="predicted"/>
<dbReference type="AlphaFoldDB" id="A0AAV7V9Z1"/>
<sequence>MVDKTIKSEQGSGPDWRHPGGTSLHAGVEVKPLRHAGSTEQGARPEQTGRRRQENRFEEEVGRDAEKEKVRDAEEEESRDTEKEKVGDAEEEEGRDAKEENEGSRRETVTTEEIGVRQQGTPHWNSHPED</sequence>
<accession>A0AAV7V9Z1</accession>
<reference evidence="2" key="1">
    <citation type="journal article" date="2022" name="bioRxiv">
        <title>Sequencing and chromosome-scale assembly of the giantPleurodeles waltlgenome.</title>
        <authorList>
            <person name="Brown T."/>
            <person name="Elewa A."/>
            <person name="Iarovenko S."/>
            <person name="Subramanian E."/>
            <person name="Araus A.J."/>
            <person name="Petzold A."/>
            <person name="Susuki M."/>
            <person name="Suzuki K.-i.T."/>
            <person name="Hayashi T."/>
            <person name="Toyoda A."/>
            <person name="Oliveira C."/>
            <person name="Osipova E."/>
            <person name="Leigh N.D."/>
            <person name="Simon A."/>
            <person name="Yun M.H."/>
        </authorList>
    </citation>
    <scope>NUCLEOTIDE SEQUENCE</scope>
    <source>
        <strain evidence="2">20211129_DDA</strain>
        <tissue evidence="2">Liver</tissue>
    </source>
</reference>
<evidence type="ECO:0000256" key="1">
    <source>
        <dbReference type="SAM" id="MobiDB-lite"/>
    </source>
</evidence>
<organism evidence="2 3">
    <name type="scientific">Pleurodeles waltl</name>
    <name type="common">Iberian ribbed newt</name>
    <dbReference type="NCBI Taxonomy" id="8319"/>
    <lineage>
        <taxon>Eukaryota</taxon>
        <taxon>Metazoa</taxon>
        <taxon>Chordata</taxon>
        <taxon>Craniata</taxon>
        <taxon>Vertebrata</taxon>
        <taxon>Euteleostomi</taxon>
        <taxon>Amphibia</taxon>
        <taxon>Batrachia</taxon>
        <taxon>Caudata</taxon>
        <taxon>Salamandroidea</taxon>
        <taxon>Salamandridae</taxon>
        <taxon>Pleurodelinae</taxon>
        <taxon>Pleurodeles</taxon>
    </lineage>
</organism>
<protein>
    <submittedName>
        <fullName evidence="2">Uncharacterized protein</fullName>
    </submittedName>
</protein>
<keyword evidence="3" id="KW-1185">Reference proteome</keyword>
<name>A0AAV7V9Z1_PLEWA</name>
<dbReference type="Proteomes" id="UP001066276">
    <property type="component" value="Chromosome 2_1"/>
</dbReference>
<evidence type="ECO:0000313" key="3">
    <source>
        <dbReference type="Proteomes" id="UP001066276"/>
    </source>
</evidence>
<gene>
    <name evidence="2" type="ORF">NDU88_001343</name>
</gene>
<dbReference type="EMBL" id="JANPWB010000003">
    <property type="protein sequence ID" value="KAJ1197485.1"/>
    <property type="molecule type" value="Genomic_DNA"/>
</dbReference>
<feature type="region of interest" description="Disordered" evidence="1">
    <location>
        <begin position="1"/>
        <end position="130"/>
    </location>
</feature>
<evidence type="ECO:0000313" key="2">
    <source>
        <dbReference type="EMBL" id="KAJ1197485.1"/>
    </source>
</evidence>
<feature type="compositionally biased region" description="Basic and acidic residues" evidence="1">
    <location>
        <begin position="95"/>
        <end position="109"/>
    </location>
</feature>
<feature type="compositionally biased region" description="Basic and acidic residues" evidence="1">
    <location>
        <begin position="47"/>
        <end position="72"/>
    </location>
</feature>